<comment type="caution">
    <text evidence="7">The sequence shown here is derived from an EMBL/GenBank/DDBJ whole genome shotgun (WGS) entry which is preliminary data.</text>
</comment>
<dbReference type="EMBL" id="SGWZ01000003">
    <property type="protein sequence ID" value="RZS69769.1"/>
    <property type="molecule type" value="Genomic_DNA"/>
</dbReference>
<dbReference type="InterPro" id="IPR014284">
    <property type="entry name" value="RNA_pol_sigma-70_dom"/>
</dbReference>
<gene>
    <name evidence="7" type="ORF">AAV32_16415</name>
    <name evidence="8" type="ORF">EV679_2376</name>
</gene>
<proteinExistence type="inferred from homology"/>
<keyword evidence="2" id="KW-0805">Transcription regulation</keyword>
<keyword evidence="3" id="KW-0731">Sigma factor</keyword>
<accession>A0A171KNI1</accession>
<dbReference type="InterPro" id="IPR007627">
    <property type="entry name" value="RNA_pol_sigma70_r2"/>
</dbReference>
<dbReference type="Pfam" id="PF04542">
    <property type="entry name" value="Sigma70_r2"/>
    <property type="match status" value="1"/>
</dbReference>
<dbReference type="InterPro" id="IPR013325">
    <property type="entry name" value="RNA_pol_sigma_r2"/>
</dbReference>
<dbReference type="PANTHER" id="PTHR43133:SF63">
    <property type="entry name" value="RNA POLYMERASE SIGMA FACTOR FECI-RELATED"/>
    <property type="match status" value="1"/>
</dbReference>
<dbReference type="InterPro" id="IPR013249">
    <property type="entry name" value="RNA_pol_sigma70_r4_t2"/>
</dbReference>
<dbReference type="InterPro" id="IPR013324">
    <property type="entry name" value="RNA_pol_sigma_r3/r4-like"/>
</dbReference>
<comment type="similarity">
    <text evidence="1">Belongs to the sigma-70 factor family. ECF subfamily.</text>
</comment>
<evidence type="ECO:0000256" key="4">
    <source>
        <dbReference type="ARBA" id="ARBA00023163"/>
    </source>
</evidence>
<sequence length="168" mass="19054">MIPGSTAGKDALQALYASHYGWLVGWLKRRVESPMDAADFAQDTFVRLLARERPLDQDREPRALLAHIAKALLVDHWRHRAVEQAFLDALMAQPEPLVSSPEEIALVREALMRIDAMLASMPEKTRVIFLLSRIDGLKYAEIGERLGMAEITVKRHMRRAWIACLELA</sequence>
<dbReference type="Gene3D" id="1.10.1740.10">
    <property type="match status" value="1"/>
</dbReference>
<evidence type="ECO:0000313" key="9">
    <source>
        <dbReference type="Proteomes" id="UP000078084"/>
    </source>
</evidence>
<name>A0A171KNI1_9BURK</name>
<dbReference type="Proteomes" id="UP000292039">
    <property type="component" value="Unassembled WGS sequence"/>
</dbReference>
<dbReference type="Gene3D" id="1.10.10.10">
    <property type="entry name" value="Winged helix-like DNA-binding domain superfamily/Winged helix DNA-binding domain"/>
    <property type="match status" value="1"/>
</dbReference>
<dbReference type="GO" id="GO:0003677">
    <property type="term" value="F:DNA binding"/>
    <property type="evidence" value="ECO:0007669"/>
    <property type="project" value="InterPro"/>
</dbReference>
<evidence type="ECO:0000313" key="10">
    <source>
        <dbReference type="Proteomes" id="UP000292039"/>
    </source>
</evidence>
<evidence type="ECO:0000256" key="2">
    <source>
        <dbReference type="ARBA" id="ARBA00023015"/>
    </source>
</evidence>
<dbReference type="STRING" id="206506.AAV32_16415"/>
<evidence type="ECO:0000313" key="8">
    <source>
        <dbReference type="EMBL" id="RZS69769.1"/>
    </source>
</evidence>
<evidence type="ECO:0000313" key="7">
    <source>
        <dbReference type="EMBL" id="KKO70448.1"/>
    </source>
</evidence>
<feature type="domain" description="RNA polymerase sigma factor 70 region 4 type 2" evidence="6">
    <location>
        <begin position="112"/>
        <end position="160"/>
    </location>
</feature>
<dbReference type="GO" id="GO:0016987">
    <property type="term" value="F:sigma factor activity"/>
    <property type="evidence" value="ECO:0007669"/>
    <property type="project" value="UniProtKB-KW"/>
</dbReference>
<reference evidence="8 10" key="2">
    <citation type="submission" date="2019-02" db="EMBL/GenBank/DDBJ databases">
        <title>Genomic Encyclopedia of Type Strains, Phase IV (KMG-IV): sequencing the most valuable type-strain genomes for metagenomic binning, comparative biology and taxonomic classification.</title>
        <authorList>
            <person name="Goeker M."/>
        </authorList>
    </citation>
    <scope>NUCLEOTIDE SEQUENCE [LARGE SCALE GENOMIC DNA]</scope>
    <source>
        <strain evidence="8 10">DSM 16618</strain>
    </source>
</reference>
<organism evidence="7 9">
    <name type="scientific">Kerstersia gyiorum</name>
    <dbReference type="NCBI Taxonomy" id="206506"/>
    <lineage>
        <taxon>Bacteria</taxon>
        <taxon>Pseudomonadati</taxon>
        <taxon>Pseudomonadota</taxon>
        <taxon>Betaproteobacteria</taxon>
        <taxon>Burkholderiales</taxon>
        <taxon>Alcaligenaceae</taxon>
        <taxon>Kerstersia</taxon>
    </lineage>
</organism>
<protein>
    <submittedName>
        <fullName evidence="7">RNA polymerase sigma factor</fullName>
    </submittedName>
    <submittedName>
        <fullName evidence="8">RNA polymerase sigma-70 factor (ECF subfamily)</fullName>
    </submittedName>
</protein>
<dbReference type="SUPFAM" id="SSF88946">
    <property type="entry name" value="Sigma2 domain of RNA polymerase sigma factors"/>
    <property type="match status" value="1"/>
</dbReference>
<dbReference type="PANTHER" id="PTHR43133">
    <property type="entry name" value="RNA POLYMERASE ECF-TYPE SIGMA FACTO"/>
    <property type="match status" value="1"/>
</dbReference>
<dbReference type="SUPFAM" id="SSF88659">
    <property type="entry name" value="Sigma3 and sigma4 domains of RNA polymerase sigma factors"/>
    <property type="match status" value="1"/>
</dbReference>
<dbReference type="InterPro" id="IPR036388">
    <property type="entry name" value="WH-like_DNA-bd_sf"/>
</dbReference>
<dbReference type="InterPro" id="IPR039425">
    <property type="entry name" value="RNA_pol_sigma-70-like"/>
</dbReference>
<dbReference type="GO" id="GO:0006352">
    <property type="term" value="P:DNA-templated transcription initiation"/>
    <property type="evidence" value="ECO:0007669"/>
    <property type="project" value="InterPro"/>
</dbReference>
<keyword evidence="4" id="KW-0804">Transcription</keyword>
<dbReference type="AlphaFoldDB" id="A0A171KNI1"/>
<dbReference type="EMBL" id="LBNE01000015">
    <property type="protein sequence ID" value="KKO70448.1"/>
    <property type="molecule type" value="Genomic_DNA"/>
</dbReference>
<keyword evidence="9" id="KW-1185">Reference proteome</keyword>
<evidence type="ECO:0000259" key="5">
    <source>
        <dbReference type="Pfam" id="PF04542"/>
    </source>
</evidence>
<dbReference type="Pfam" id="PF08281">
    <property type="entry name" value="Sigma70_r4_2"/>
    <property type="match status" value="1"/>
</dbReference>
<evidence type="ECO:0000256" key="3">
    <source>
        <dbReference type="ARBA" id="ARBA00023082"/>
    </source>
</evidence>
<reference evidence="7 9" key="1">
    <citation type="submission" date="2015-04" db="EMBL/GenBank/DDBJ databases">
        <title>Genome sequence of Kerstersia gyiorum CG1.</title>
        <authorList>
            <person name="Greninger A.L."/>
            <person name="Kozyreva V."/>
            <person name="Chaturvedi V."/>
        </authorList>
    </citation>
    <scope>NUCLEOTIDE SEQUENCE [LARGE SCALE GENOMIC DNA]</scope>
    <source>
        <strain evidence="7 9">CG1</strain>
    </source>
</reference>
<dbReference type="NCBIfam" id="TIGR02937">
    <property type="entry name" value="sigma70-ECF"/>
    <property type="match status" value="1"/>
</dbReference>
<evidence type="ECO:0000256" key="1">
    <source>
        <dbReference type="ARBA" id="ARBA00010641"/>
    </source>
</evidence>
<dbReference type="Proteomes" id="UP000078084">
    <property type="component" value="Unassembled WGS sequence"/>
</dbReference>
<evidence type="ECO:0000259" key="6">
    <source>
        <dbReference type="Pfam" id="PF08281"/>
    </source>
</evidence>
<dbReference type="RefSeq" id="WP_068374974.1">
    <property type="nucleotide sequence ID" value="NZ_CBCSEB010000017.1"/>
</dbReference>
<feature type="domain" description="RNA polymerase sigma-70 region 2" evidence="5">
    <location>
        <begin position="15"/>
        <end position="81"/>
    </location>
</feature>